<reference evidence="1" key="1">
    <citation type="submission" date="2014-12" db="EMBL/GenBank/DDBJ databases">
        <title>Insight into the proteome of Arion vulgaris.</title>
        <authorList>
            <person name="Aradska J."/>
            <person name="Bulat T."/>
            <person name="Smidak R."/>
            <person name="Sarate P."/>
            <person name="Gangsoo J."/>
            <person name="Sialana F."/>
            <person name="Bilban M."/>
            <person name="Lubec G."/>
        </authorList>
    </citation>
    <scope>NUCLEOTIDE SEQUENCE</scope>
    <source>
        <tissue evidence="1">Skin</tissue>
    </source>
</reference>
<evidence type="ECO:0000313" key="1">
    <source>
        <dbReference type="EMBL" id="CEK64164.1"/>
    </source>
</evidence>
<sequence length="55" mass="6532">MKLTFYKKAAHMHFCTQSNTNIHTRTNTHTQTHSRLQLMQTVKTCKLHKFSKKDV</sequence>
<gene>
    <name evidence="1" type="primary">ORF50806</name>
</gene>
<dbReference type="AlphaFoldDB" id="A0A0B6Z697"/>
<proteinExistence type="predicted"/>
<protein>
    <submittedName>
        <fullName evidence="1">Uncharacterized protein</fullName>
    </submittedName>
</protein>
<organism evidence="1">
    <name type="scientific">Arion vulgaris</name>
    <dbReference type="NCBI Taxonomy" id="1028688"/>
    <lineage>
        <taxon>Eukaryota</taxon>
        <taxon>Metazoa</taxon>
        <taxon>Spiralia</taxon>
        <taxon>Lophotrochozoa</taxon>
        <taxon>Mollusca</taxon>
        <taxon>Gastropoda</taxon>
        <taxon>Heterobranchia</taxon>
        <taxon>Euthyneura</taxon>
        <taxon>Panpulmonata</taxon>
        <taxon>Eupulmonata</taxon>
        <taxon>Stylommatophora</taxon>
        <taxon>Helicina</taxon>
        <taxon>Arionoidea</taxon>
        <taxon>Arionidae</taxon>
        <taxon>Arion</taxon>
    </lineage>
</organism>
<accession>A0A0B6Z697</accession>
<name>A0A0B6Z697_9EUPU</name>
<dbReference type="EMBL" id="HACG01017299">
    <property type="protein sequence ID" value="CEK64164.1"/>
    <property type="molecule type" value="Transcribed_RNA"/>
</dbReference>